<dbReference type="AlphaFoldDB" id="A0A5C5FM47"/>
<name>A0A5C5FM47_9BASI</name>
<organism evidence="3 4">
    <name type="scientific">Rhodotorula diobovata</name>
    <dbReference type="NCBI Taxonomy" id="5288"/>
    <lineage>
        <taxon>Eukaryota</taxon>
        <taxon>Fungi</taxon>
        <taxon>Dikarya</taxon>
        <taxon>Basidiomycota</taxon>
        <taxon>Pucciniomycotina</taxon>
        <taxon>Microbotryomycetes</taxon>
        <taxon>Sporidiobolales</taxon>
        <taxon>Sporidiobolaceae</taxon>
        <taxon>Rhodotorula</taxon>
    </lineage>
</organism>
<dbReference type="EMBL" id="SOZI01000167">
    <property type="protein sequence ID" value="TNY17927.1"/>
    <property type="molecule type" value="Genomic_DNA"/>
</dbReference>
<keyword evidence="4" id="KW-1185">Reference proteome</keyword>
<protein>
    <recommendedName>
        <fullName evidence="2">UBL3-like ubiquitin domain-containing protein</fullName>
    </recommendedName>
</protein>
<dbReference type="STRING" id="5288.A0A5C5FM47"/>
<sequence>MQQTKEPDLRLELLLLSGKRARVPVDRDDTVRDVLDRVWTDWPHEWCATDPPPASATDLRLLHLGRFLEPKATLVDAGLAPSPQPHAHEGDADAAADARPPVVHLHVRTLRPPDTPPRGGGKVKQGVADDTDDEASCCACCIVS</sequence>
<dbReference type="InterPro" id="IPR039540">
    <property type="entry name" value="UBL3-like_ubiquitin_dom"/>
</dbReference>
<dbReference type="InterPro" id="IPR029071">
    <property type="entry name" value="Ubiquitin-like_domsf"/>
</dbReference>
<dbReference type="SUPFAM" id="SSF54236">
    <property type="entry name" value="Ubiquitin-like"/>
    <property type="match status" value="1"/>
</dbReference>
<feature type="region of interest" description="Disordered" evidence="1">
    <location>
        <begin position="108"/>
        <end position="129"/>
    </location>
</feature>
<evidence type="ECO:0000259" key="2">
    <source>
        <dbReference type="Pfam" id="PF13881"/>
    </source>
</evidence>
<evidence type="ECO:0000313" key="3">
    <source>
        <dbReference type="EMBL" id="TNY17927.1"/>
    </source>
</evidence>
<feature type="domain" description="UBL3-like ubiquitin" evidence="2">
    <location>
        <begin position="9"/>
        <end position="80"/>
    </location>
</feature>
<proteinExistence type="predicted"/>
<dbReference type="Proteomes" id="UP000311382">
    <property type="component" value="Unassembled WGS sequence"/>
</dbReference>
<comment type="caution">
    <text evidence="3">The sequence shown here is derived from an EMBL/GenBank/DDBJ whole genome shotgun (WGS) entry which is preliminary data.</text>
</comment>
<accession>A0A5C5FM47</accession>
<evidence type="ECO:0000313" key="4">
    <source>
        <dbReference type="Proteomes" id="UP000311382"/>
    </source>
</evidence>
<gene>
    <name evidence="3" type="ORF">DMC30DRAFT_419336</name>
</gene>
<dbReference type="Gene3D" id="3.10.20.90">
    <property type="entry name" value="Phosphatidylinositol 3-kinase Catalytic Subunit, Chain A, domain 1"/>
    <property type="match status" value="1"/>
</dbReference>
<dbReference type="Pfam" id="PF13881">
    <property type="entry name" value="Rad60-SLD_2"/>
    <property type="match status" value="1"/>
</dbReference>
<dbReference type="OrthoDB" id="1043111at2759"/>
<evidence type="ECO:0000256" key="1">
    <source>
        <dbReference type="SAM" id="MobiDB-lite"/>
    </source>
</evidence>
<reference evidence="3 4" key="1">
    <citation type="submission" date="2019-03" db="EMBL/GenBank/DDBJ databases">
        <title>Rhodosporidium diobovatum UCD-FST 08-225 genome sequencing, assembly, and annotation.</title>
        <authorList>
            <person name="Fakankun I.U."/>
            <person name="Fristensky B."/>
            <person name="Levin D.B."/>
        </authorList>
    </citation>
    <scope>NUCLEOTIDE SEQUENCE [LARGE SCALE GENOMIC DNA]</scope>
    <source>
        <strain evidence="3 4">UCD-FST 08-225</strain>
    </source>
</reference>
<feature type="region of interest" description="Disordered" evidence="1">
    <location>
        <begin position="76"/>
        <end position="96"/>
    </location>
</feature>